<dbReference type="Proteomes" id="UP000637720">
    <property type="component" value="Unassembled WGS sequence"/>
</dbReference>
<reference evidence="1" key="1">
    <citation type="journal article" date="2014" name="Int. J. Syst. Evol. Microbiol.">
        <title>Complete genome sequence of Corynebacterium casei LMG S-19264T (=DSM 44701T), isolated from a smear-ripened cheese.</title>
        <authorList>
            <consortium name="US DOE Joint Genome Institute (JGI-PGF)"/>
            <person name="Walter F."/>
            <person name="Albersmeier A."/>
            <person name="Kalinowski J."/>
            <person name="Ruckert C."/>
        </authorList>
    </citation>
    <scope>NUCLEOTIDE SEQUENCE</scope>
    <source>
        <strain evidence="1">JCM 14719</strain>
    </source>
</reference>
<accession>A0A8J3FC87</accession>
<evidence type="ECO:0000313" key="1">
    <source>
        <dbReference type="EMBL" id="GGK04753.1"/>
    </source>
</evidence>
<evidence type="ECO:0008006" key="3">
    <source>
        <dbReference type="Google" id="ProtNLM"/>
    </source>
</evidence>
<gene>
    <name evidence="1" type="ORF">GCM10007043_18490</name>
</gene>
<comment type="caution">
    <text evidence="1">The sequence shown here is derived from an EMBL/GenBank/DDBJ whole genome shotgun (WGS) entry which is preliminary data.</text>
</comment>
<dbReference type="AlphaFoldDB" id="A0A8J3FC87"/>
<keyword evidence="2" id="KW-1185">Reference proteome</keyword>
<evidence type="ECO:0000313" key="2">
    <source>
        <dbReference type="Proteomes" id="UP000637720"/>
    </source>
</evidence>
<dbReference type="RefSeq" id="WP_054670596.1">
    <property type="nucleotide sequence ID" value="NZ_BMOF01000042.1"/>
</dbReference>
<proteinExistence type="predicted"/>
<organism evidence="1 2">
    <name type="scientific">Calditerricola satsumensis</name>
    <dbReference type="NCBI Taxonomy" id="373054"/>
    <lineage>
        <taxon>Bacteria</taxon>
        <taxon>Bacillati</taxon>
        <taxon>Bacillota</taxon>
        <taxon>Bacilli</taxon>
        <taxon>Bacillales</taxon>
        <taxon>Bacillaceae</taxon>
        <taxon>Calditerricola</taxon>
    </lineage>
</organism>
<dbReference type="Pfam" id="PF03698">
    <property type="entry name" value="UPF0180"/>
    <property type="match status" value="1"/>
</dbReference>
<protein>
    <recommendedName>
        <fullName evidence="3">YkuS family protein</fullName>
    </recommendedName>
</protein>
<dbReference type="InterPro" id="IPR005370">
    <property type="entry name" value="UPF0180"/>
</dbReference>
<dbReference type="EMBL" id="BMOF01000042">
    <property type="protein sequence ID" value="GGK04753.1"/>
    <property type="molecule type" value="Genomic_DNA"/>
</dbReference>
<reference evidence="1" key="2">
    <citation type="submission" date="2020-09" db="EMBL/GenBank/DDBJ databases">
        <authorList>
            <person name="Sun Q."/>
            <person name="Ohkuma M."/>
        </authorList>
    </citation>
    <scope>NUCLEOTIDE SEQUENCE</scope>
    <source>
        <strain evidence="1">JCM 14719</strain>
    </source>
</reference>
<name>A0A8J3FC87_9BACI</name>
<sequence length="88" mass="9637">MPRVAVEETLTHVEQALRAGGFEVVPLREDLLQQVDAVVISGQDANLMGMADRQTEASVINAHGLTAEEVVQAVRERIRRMHESGTAM</sequence>